<comment type="caution">
    <text evidence="2">The sequence shown here is derived from an EMBL/GenBank/DDBJ whole genome shotgun (WGS) entry which is preliminary data.</text>
</comment>
<dbReference type="EMBL" id="JABMIG020000087">
    <property type="protein sequence ID" value="KAL3793814.1"/>
    <property type="molecule type" value="Genomic_DNA"/>
</dbReference>
<reference evidence="2 3" key="1">
    <citation type="journal article" date="2020" name="G3 (Bethesda)">
        <title>Improved Reference Genome for Cyclotella cryptica CCMP332, a Model for Cell Wall Morphogenesis, Salinity Adaptation, and Lipid Production in Diatoms (Bacillariophyta).</title>
        <authorList>
            <person name="Roberts W.R."/>
            <person name="Downey K.M."/>
            <person name="Ruck E.C."/>
            <person name="Traller J.C."/>
            <person name="Alverson A.J."/>
        </authorList>
    </citation>
    <scope>NUCLEOTIDE SEQUENCE [LARGE SCALE GENOMIC DNA]</scope>
    <source>
        <strain evidence="2 3">CCMP332</strain>
    </source>
</reference>
<evidence type="ECO:0000313" key="2">
    <source>
        <dbReference type="EMBL" id="KAL3793814.1"/>
    </source>
</evidence>
<keyword evidence="1" id="KW-1133">Transmembrane helix</keyword>
<evidence type="ECO:0000313" key="3">
    <source>
        <dbReference type="Proteomes" id="UP001516023"/>
    </source>
</evidence>
<proteinExistence type="predicted"/>
<dbReference type="AlphaFoldDB" id="A0ABD3Q1S0"/>
<sequence>MKGDGQAAETEDFVQKNGEDSILAGWAYDLASSRALQGPFGRGGRVRASVAGTMFAFSMALLTPFLYTDISSAAIWFGSTVPIFPSMAMLVNSLTSEEELAMLPWIDIANHKSKSRLYLQYGLLRDDVVLKRDNMSFANNINGEDDLYSSIVEFDYGGTSVGVGNDKLLGEYGFVEKDNPNDTIDLWVNGRSTTIGRNGVIGSLRNDISVEELKSAALRIRRKLETTDKSRHCEVMGSSHVDSQLRLLAAVWRKEKIRLLDEFVN</sequence>
<feature type="transmembrane region" description="Helical" evidence="1">
    <location>
        <begin position="48"/>
        <end position="67"/>
    </location>
</feature>
<keyword evidence="3" id="KW-1185">Reference proteome</keyword>
<evidence type="ECO:0000256" key="1">
    <source>
        <dbReference type="SAM" id="Phobius"/>
    </source>
</evidence>
<organism evidence="2 3">
    <name type="scientific">Cyclotella cryptica</name>
    <dbReference type="NCBI Taxonomy" id="29204"/>
    <lineage>
        <taxon>Eukaryota</taxon>
        <taxon>Sar</taxon>
        <taxon>Stramenopiles</taxon>
        <taxon>Ochrophyta</taxon>
        <taxon>Bacillariophyta</taxon>
        <taxon>Coscinodiscophyceae</taxon>
        <taxon>Thalassiosirophycidae</taxon>
        <taxon>Stephanodiscales</taxon>
        <taxon>Stephanodiscaceae</taxon>
        <taxon>Cyclotella</taxon>
    </lineage>
</organism>
<gene>
    <name evidence="2" type="ORF">HJC23_006174</name>
</gene>
<keyword evidence="1" id="KW-0472">Membrane</keyword>
<keyword evidence="1" id="KW-0812">Transmembrane</keyword>
<accession>A0ABD3Q1S0</accession>
<protein>
    <submittedName>
        <fullName evidence="2">Uncharacterized protein</fullName>
    </submittedName>
</protein>
<name>A0ABD3Q1S0_9STRA</name>
<dbReference type="Proteomes" id="UP001516023">
    <property type="component" value="Unassembled WGS sequence"/>
</dbReference>